<dbReference type="Gene3D" id="2.30.29.30">
    <property type="entry name" value="Pleckstrin-homology domain (PH domain)/Phosphotyrosine-binding domain (PTB)"/>
    <property type="match status" value="1"/>
</dbReference>
<evidence type="ECO:0000256" key="8">
    <source>
        <dbReference type="ARBA" id="ARBA00022786"/>
    </source>
</evidence>
<evidence type="ECO:0000256" key="6">
    <source>
        <dbReference type="ARBA" id="ARBA00022723"/>
    </source>
</evidence>
<evidence type="ECO:0000256" key="10">
    <source>
        <dbReference type="SAM" id="MobiDB-lite"/>
    </source>
</evidence>
<sequence>MAPAHADEDGNVTNEDRVCHRRIGRLATRSLSYGALRTVVIYTRIIMVVCADLGIICETDYFGLIPVRDGDSAADVDECNAKQWINLRNPLHLYTNDRTHPIVFSLRVKFWVPAHLILQSSVRGLFYMQARQELFDGHLRPSSWTNAAYLAALLLQADGFRYDPAKVPSAKSQSLTGGEEAPCGAPPTASSSVVESSSSASSTPERRPQQQQQQQLRRPSKRKCSEIEYKRSSVSSQSGGSGGSSPTGWHLDDMGTGATSGGSPMAATTGSAITTAASVAELNKAPKNIYHRYGVLRPAFDDPEEERPPPQPENFHQLIADEHEKLSRIKMSPTSAQYWLLEEVCSLVGYGEEIFEGVTIAEPSVVCKIGVSPHGLTIVKDDEKYSVPFTAVKAAKSIKRSFRLTYMDERHEEANVELKLPNHRTAASLYRAITEKHVFYSCETVRPVVTTQFIRDLKGTIVSMFNEDTELGKRYVFDIQRTCREVYDAARRTLHARGIEISNGAEEHGAESPAVALGRLEATLSTQKDEAGQLERLFDERIREAITCPICADGEIDTTFLPCGHMTACRTCAVQCDRCPLCRSNIESISKIFLPPLLQSRKSGSGATISSRRQSDASTDTTTKTSIATPKVAAALVH</sequence>
<feature type="region of interest" description="Disordered" evidence="10">
    <location>
        <begin position="601"/>
        <end position="625"/>
    </location>
</feature>
<dbReference type="GO" id="GO:0009887">
    <property type="term" value="P:animal organ morphogenesis"/>
    <property type="evidence" value="ECO:0007669"/>
    <property type="project" value="UniProtKB-ARBA"/>
</dbReference>
<dbReference type="InterPro" id="IPR019748">
    <property type="entry name" value="FERM_central"/>
</dbReference>
<keyword evidence="7" id="KW-0863">Zinc-finger</keyword>
<keyword evidence="8" id="KW-0833">Ubl conjugation pathway</keyword>
<dbReference type="Gene3D" id="1.20.80.10">
    <property type="match status" value="1"/>
</dbReference>
<evidence type="ECO:0000313" key="11">
    <source>
        <dbReference type="EnsemblMetazoa" id="AATE016165-PA.1"/>
    </source>
</evidence>
<dbReference type="SMART" id="SM01196">
    <property type="entry name" value="FERM_C"/>
    <property type="match status" value="1"/>
</dbReference>
<proteinExistence type="predicted"/>
<dbReference type="GO" id="GO:0008270">
    <property type="term" value="F:zinc ion binding"/>
    <property type="evidence" value="ECO:0007669"/>
    <property type="project" value="UniProtKB-KW"/>
</dbReference>
<dbReference type="Gene3D" id="3.10.20.90">
    <property type="entry name" value="Phosphatidylinositol 3-kinase Catalytic Subunit, Chain A, domain 1"/>
    <property type="match status" value="1"/>
</dbReference>
<comment type="catalytic activity">
    <reaction evidence="1">
        <text>S-ubiquitinyl-[E2 ubiquitin-conjugating enzyme]-L-cysteine + [acceptor protein]-L-lysine = [E2 ubiquitin-conjugating enzyme]-L-cysteine + N(6)-ubiquitinyl-[acceptor protein]-L-lysine.</text>
        <dbReference type="EC" id="2.3.2.27"/>
    </reaction>
</comment>
<dbReference type="InterPro" id="IPR001841">
    <property type="entry name" value="Znf_RING"/>
</dbReference>
<dbReference type="Pfam" id="PF13920">
    <property type="entry name" value="zf-C3HC4_3"/>
    <property type="match status" value="1"/>
</dbReference>
<dbReference type="InterPro" id="IPR041790">
    <property type="entry name" value="MYLIP_FERM_C"/>
</dbReference>
<dbReference type="SUPFAM" id="SSF50729">
    <property type="entry name" value="PH domain-like"/>
    <property type="match status" value="1"/>
</dbReference>
<evidence type="ECO:0000256" key="2">
    <source>
        <dbReference type="ARBA" id="ARBA00004496"/>
    </source>
</evidence>
<dbReference type="CDD" id="cd13195">
    <property type="entry name" value="FERM_C_MYLIP_IDOL"/>
    <property type="match status" value="1"/>
</dbReference>
<organism evidence="11">
    <name type="scientific">Anopheles atroparvus</name>
    <name type="common">European mosquito</name>
    <dbReference type="NCBI Taxonomy" id="41427"/>
    <lineage>
        <taxon>Eukaryota</taxon>
        <taxon>Metazoa</taxon>
        <taxon>Ecdysozoa</taxon>
        <taxon>Arthropoda</taxon>
        <taxon>Hexapoda</taxon>
        <taxon>Insecta</taxon>
        <taxon>Pterygota</taxon>
        <taxon>Neoptera</taxon>
        <taxon>Endopterygota</taxon>
        <taxon>Diptera</taxon>
        <taxon>Nematocera</taxon>
        <taxon>Culicoidea</taxon>
        <taxon>Culicidae</taxon>
        <taxon>Anophelinae</taxon>
        <taxon>Anopheles</taxon>
    </lineage>
</organism>
<dbReference type="SUPFAM" id="SSF47031">
    <property type="entry name" value="Second domain of FERM"/>
    <property type="match status" value="1"/>
</dbReference>
<dbReference type="SUPFAM" id="SSF54236">
    <property type="entry name" value="Ubiquitin-like"/>
    <property type="match status" value="1"/>
</dbReference>
<feature type="compositionally biased region" description="Low complexity" evidence="10">
    <location>
        <begin position="616"/>
        <end position="625"/>
    </location>
</feature>
<dbReference type="AlphaFoldDB" id="A0A182JDR7"/>
<dbReference type="Gene3D" id="3.30.40.10">
    <property type="entry name" value="Zinc/RING finger domain, C3HC4 (zinc finger)"/>
    <property type="match status" value="1"/>
</dbReference>
<evidence type="ECO:0000256" key="9">
    <source>
        <dbReference type="ARBA" id="ARBA00022833"/>
    </source>
</evidence>
<evidence type="ECO:0000256" key="4">
    <source>
        <dbReference type="ARBA" id="ARBA00012483"/>
    </source>
</evidence>
<dbReference type="EnsemblMetazoa" id="AATE016165-RA">
    <property type="protein sequence ID" value="AATE016165-PA.1"/>
    <property type="gene ID" value="AATE016165"/>
</dbReference>
<dbReference type="GO" id="GO:0006511">
    <property type="term" value="P:ubiquitin-dependent protein catabolic process"/>
    <property type="evidence" value="ECO:0007669"/>
    <property type="project" value="TreeGrafter"/>
</dbReference>
<dbReference type="PANTHER" id="PTHR23280:SF13">
    <property type="entry name" value="E3 UBIQUITIN-PROTEIN LIGASE MYLIP"/>
    <property type="match status" value="1"/>
</dbReference>
<dbReference type="SMART" id="SM00295">
    <property type="entry name" value="B41"/>
    <property type="match status" value="1"/>
</dbReference>
<evidence type="ECO:0000256" key="5">
    <source>
        <dbReference type="ARBA" id="ARBA00022490"/>
    </source>
</evidence>
<dbReference type="PROSITE" id="PS50089">
    <property type="entry name" value="ZF_RING_2"/>
    <property type="match status" value="1"/>
</dbReference>
<evidence type="ECO:0000256" key="1">
    <source>
        <dbReference type="ARBA" id="ARBA00000900"/>
    </source>
</evidence>
<dbReference type="GO" id="GO:0071944">
    <property type="term" value="C:cell periphery"/>
    <property type="evidence" value="ECO:0007669"/>
    <property type="project" value="UniProtKB-ARBA"/>
</dbReference>
<dbReference type="GO" id="GO:0061630">
    <property type="term" value="F:ubiquitin protein ligase activity"/>
    <property type="evidence" value="ECO:0007669"/>
    <property type="project" value="UniProtKB-EC"/>
</dbReference>
<protein>
    <recommendedName>
        <fullName evidence="4">RING-type E3 ubiquitin transferase</fullName>
        <ecNumber evidence="4">2.3.2.27</ecNumber>
    </recommendedName>
</protein>
<name>A0A182JDR7_ANOAO</name>
<dbReference type="InterPro" id="IPR019749">
    <property type="entry name" value="Band_41_domain"/>
</dbReference>
<feature type="compositionally biased region" description="Low complexity" evidence="10">
    <location>
        <begin position="186"/>
        <end position="215"/>
    </location>
</feature>
<dbReference type="InterPro" id="IPR018980">
    <property type="entry name" value="FERM_PH-like_C"/>
</dbReference>
<dbReference type="GO" id="GO:0005737">
    <property type="term" value="C:cytoplasm"/>
    <property type="evidence" value="ECO:0007669"/>
    <property type="project" value="UniProtKB-SubCell"/>
</dbReference>
<dbReference type="SUPFAM" id="SSF57850">
    <property type="entry name" value="RING/U-box"/>
    <property type="match status" value="1"/>
</dbReference>
<keyword evidence="5" id="KW-0963">Cytoplasm</keyword>
<evidence type="ECO:0000256" key="7">
    <source>
        <dbReference type="ARBA" id="ARBA00022771"/>
    </source>
</evidence>
<feature type="compositionally biased region" description="Polar residues" evidence="10">
    <location>
        <begin position="601"/>
        <end position="612"/>
    </location>
</feature>
<comment type="pathway">
    <text evidence="3">Protein modification; protein ubiquitination.</text>
</comment>
<keyword evidence="9" id="KW-0862">Zinc</keyword>
<dbReference type="InterPro" id="IPR014352">
    <property type="entry name" value="FERM/acyl-CoA-bd_prot_sf"/>
</dbReference>
<dbReference type="SMART" id="SM00184">
    <property type="entry name" value="RING"/>
    <property type="match status" value="1"/>
</dbReference>
<dbReference type="Pfam" id="PF00373">
    <property type="entry name" value="FERM_M"/>
    <property type="match status" value="1"/>
</dbReference>
<dbReference type="PROSITE" id="PS50057">
    <property type="entry name" value="FERM_3"/>
    <property type="match status" value="1"/>
</dbReference>
<reference evidence="11" key="1">
    <citation type="submission" date="2022-08" db="UniProtKB">
        <authorList>
            <consortium name="EnsemblMetazoa"/>
        </authorList>
    </citation>
    <scope>IDENTIFICATION</scope>
    <source>
        <strain evidence="11">EBRO</strain>
    </source>
</reference>
<dbReference type="PANTHER" id="PTHR23280">
    <property type="entry name" value="4.1 G PROTEIN"/>
    <property type="match status" value="1"/>
</dbReference>
<dbReference type="FunFam" id="1.10.1170.10:FF:000002">
    <property type="entry name" value="Baculoviral IAP repeat containing 7"/>
    <property type="match status" value="1"/>
</dbReference>
<evidence type="ECO:0000256" key="3">
    <source>
        <dbReference type="ARBA" id="ARBA00004906"/>
    </source>
</evidence>
<dbReference type="STRING" id="41427.A0A182JDR7"/>
<dbReference type="InterPro" id="IPR029071">
    <property type="entry name" value="Ubiquitin-like_domsf"/>
</dbReference>
<dbReference type="GO" id="GO:0030182">
    <property type="term" value="P:neuron differentiation"/>
    <property type="evidence" value="ECO:0007669"/>
    <property type="project" value="UniProtKB-ARBA"/>
</dbReference>
<comment type="subcellular location">
    <subcellularLocation>
        <location evidence="2">Cytoplasm</location>
    </subcellularLocation>
</comment>
<feature type="region of interest" description="Disordered" evidence="10">
    <location>
        <begin position="166"/>
        <end position="267"/>
    </location>
</feature>
<dbReference type="InterPro" id="IPR011993">
    <property type="entry name" value="PH-like_dom_sf"/>
</dbReference>
<keyword evidence="6" id="KW-0479">Metal-binding</keyword>
<dbReference type="InterPro" id="IPR035963">
    <property type="entry name" value="FERM_2"/>
</dbReference>
<dbReference type="InterPro" id="IPR000299">
    <property type="entry name" value="FERM_domain"/>
</dbReference>
<dbReference type="EC" id="2.3.2.27" evidence="4"/>
<dbReference type="VEuPathDB" id="VectorBase:AATE016165"/>
<dbReference type="InterPro" id="IPR013083">
    <property type="entry name" value="Znf_RING/FYVE/PHD"/>
</dbReference>
<accession>A0A182JDR7</accession>